<dbReference type="PANTHER" id="PTHR11124">
    <property type="entry name" value="VACUOLAR SORTING PROTEIN VPS29"/>
    <property type="match status" value="1"/>
</dbReference>
<gene>
    <name evidence="4" type="ORF">H8699_04925</name>
</gene>
<dbReference type="Gene3D" id="3.60.21.10">
    <property type="match status" value="1"/>
</dbReference>
<protein>
    <recommendedName>
        <fullName evidence="2">Phosphoesterase</fullName>
        <ecNumber evidence="2">3.1.4.-</ecNumber>
    </recommendedName>
</protein>
<sequence>MRILIVSDSHGRIAPALRKARELGELSLLLHLGDHGEDGKQMAQALKIPCRCIQGNCDLGSGLPEEMRLPLPGNGWLMACHGHRYGVKYTLDRLFYRAMEQDVKVALFGHTHRRYLQWEGGILLLNPGSCAQPADGACSMALLDVDRDHFEARHIFLEEIPGGE</sequence>
<dbReference type="NCBIfam" id="TIGR00040">
    <property type="entry name" value="yfcE"/>
    <property type="match status" value="1"/>
</dbReference>
<dbReference type="Pfam" id="PF12850">
    <property type="entry name" value="Metallophos_2"/>
    <property type="match status" value="1"/>
</dbReference>
<evidence type="ECO:0000313" key="5">
    <source>
        <dbReference type="Proteomes" id="UP000654279"/>
    </source>
</evidence>
<dbReference type="Proteomes" id="UP000654279">
    <property type="component" value="Unassembled WGS sequence"/>
</dbReference>
<keyword evidence="5" id="KW-1185">Reference proteome</keyword>
<organism evidence="4 5">
    <name type="scientific">Luoshenia tenuis</name>
    <dbReference type="NCBI Taxonomy" id="2763654"/>
    <lineage>
        <taxon>Bacteria</taxon>
        <taxon>Bacillati</taxon>
        <taxon>Bacillota</taxon>
        <taxon>Clostridia</taxon>
        <taxon>Christensenellales</taxon>
        <taxon>Christensenellaceae</taxon>
        <taxon>Luoshenia</taxon>
    </lineage>
</organism>
<evidence type="ECO:0000256" key="1">
    <source>
        <dbReference type="ARBA" id="ARBA00008950"/>
    </source>
</evidence>
<comment type="cofactor">
    <cofactor evidence="2">
        <name>a divalent metal cation</name>
        <dbReference type="ChEBI" id="CHEBI:60240"/>
    </cofactor>
</comment>
<dbReference type="InterPro" id="IPR029052">
    <property type="entry name" value="Metallo-depent_PP-like"/>
</dbReference>
<dbReference type="GO" id="GO:0046872">
    <property type="term" value="F:metal ion binding"/>
    <property type="evidence" value="ECO:0007669"/>
    <property type="project" value="UniProtKB-KW"/>
</dbReference>
<dbReference type="RefSeq" id="WP_249284747.1">
    <property type="nucleotide sequence ID" value="NZ_JACRSO010000002.1"/>
</dbReference>
<comment type="caution">
    <text evidence="4">The sequence shown here is derived from an EMBL/GenBank/DDBJ whole genome shotgun (WGS) entry which is preliminary data.</text>
</comment>
<evidence type="ECO:0000256" key="2">
    <source>
        <dbReference type="RuleBase" id="RU362039"/>
    </source>
</evidence>
<evidence type="ECO:0000259" key="3">
    <source>
        <dbReference type="Pfam" id="PF12850"/>
    </source>
</evidence>
<keyword evidence="2" id="KW-0479">Metal-binding</keyword>
<proteinExistence type="inferred from homology"/>
<dbReference type="EC" id="3.1.4.-" evidence="2"/>
<feature type="domain" description="Calcineurin-like phosphoesterase" evidence="3">
    <location>
        <begin position="1"/>
        <end position="147"/>
    </location>
</feature>
<dbReference type="EMBL" id="JACRSO010000002">
    <property type="protein sequence ID" value="MBC8528778.1"/>
    <property type="molecule type" value="Genomic_DNA"/>
</dbReference>
<dbReference type="AlphaFoldDB" id="A0A926D043"/>
<comment type="similarity">
    <text evidence="1 2">Belongs to the metallophosphoesterase superfamily. YfcE family.</text>
</comment>
<reference evidence="4" key="1">
    <citation type="submission" date="2020-08" db="EMBL/GenBank/DDBJ databases">
        <title>Genome public.</title>
        <authorList>
            <person name="Liu C."/>
            <person name="Sun Q."/>
        </authorList>
    </citation>
    <scope>NUCLEOTIDE SEQUENCE</scope>
    <source>
        <strain evidence="4">NSJ-44</strain>
    </source>
</reference>
<evidence type="ECO:0000313" key="4">
    <source>
        <dbReference type="EMBL" id="MBC8528778.1"/>
    </source>
</evidence>
<name>A0A926D043_9FIRM</name>
<dbReference type="SUPFAM" id="SSF56300">
    <property type="entry name" value="Metallo-dependent phosphatases"/>
    <property type="match status" value="1"/>
</dbReference>
<dbReference type="InterPro" id="IPR024654">
    <property type="entry name" value="Calcineurin-like_PHP_lpxH"/>
</dbReference>
<dbReference type="GO" id="GO:0016787">
    <property type="term" value="F:hydrolase activity"/>
    <property type="evidence" value="ECO:0007669"/>
    <property type="project" value="UniProtKB-UniRule"/>
</dbReference>
<accession>A0A926D043</accession>
<dbReference type="InterPro" id="IPR000979">
    <property type="entry name" value="Phosphodiesterase_MJ0936/Vps29"/>
</dbReference>